<name>A0A8T0X5G3_PANVG</name>
<proteinExistence type="predicted"/>
<sequence>MLQKSNAARMSPTAADLKPRRECQVLASAPRRCCGGAIRSPASGGQAQVKGDRY</sequence>
<evidence type="ECO:0000313" key="2">
    <source>
        <dbReference type="Proteomes" id="UP000823388"/>
    </source>
</evidence>
<keyword evidence="2" id="KW-1185">Reference proteome</keyword>
<organism evidence="1 2">
    <name type="scientific">Panicum virgatum</name>
    <name type="common">Blackwell switchgrass</name>
    <dbReference type="NCBI Taxonomy" id="38727"/>
    <lineage>
        <taxon>Eukaryota</taxon>
        <taxon>Viridiplantae</taxon>
        <taxon>Streptophyta</taxon>
        <taxon>Embryophyta</taxon>
        <taxon>Tracheophyta</taxon>
        <taxon>Spermatophyta</taxon>
        <taxon>Magnoliopsida</taxon>
        <taxon>Liliopsida</taxon>
        <taxon>Poales</taxon>
        <taxon>Poaceae</taxon>
        <taxon>PACMAD clade</taxon>
        <taxon>Panicoideae</taxon>
        <taxon>Panicodae</taxon>
        <taxon>Paniceae</taxon>
        <taxon>Panicinae</taxon>
        <taxon>Panicum</taxon>
        <taxon>Panicum sect. Hiantes</taxon>
    </lineage>
</organism>
<protein>
    <submittedName>
        <fullName evidence="1">Uncharacterized protein</fullName>
    </submittedName>
</protein>
<dbReference type="Proteomes" id="UP000823388">
    <property type="component" value="Chromosome 1N"/>
</dbReference>
<accession>A0A8T0X5G3</accession>
<evidence type="ECO:0000313" key="1">
    <source>
        <dbReference type="EMBL" id="KAG2653086.1"/>
    </source>
</evidence>
<gene>
    <name evidence="1" type="ORF">PVAP13_1NG426738</name>
</gene>
<reference evidence="1" key="1">
    <citation type="submission" date="2020-05" db="EMBL/GenBank/DDBJ databases">
        <title>WGS assembly of Panicum virgatum.</title>
        <authorList>
            <person name="Lovell J.T."/>
            <person name="Jenkins J."/>
            <person name="Shu S."/>
            <person name="Juenger T.E."/>
            <person name="Schmutz J."/>
        </authorList>
    </citation>
    <scope>NUCLEOTIDE SEQUENCE</scope>
    <source>
        <strain evidence="1">AP13</strain>
    </source>
</reference>
<dbReference type="AlphaFoldDB" id="A0A8T0X5G3"/>
<comment type="caution">
    <text evidence="1">The sequence shown here is derived from an EMBL/GenBank/DDBJ whole genome shotgun (WGS) entry which is preliminary data.</text>
</comment>
<dbReference type="EMBL" id="CM029038">
    <property type="protein sequence ID" value="KAG2653086.1"/>
    <property type="molecule type" value="Genomic_DNA"/>
</dbReference>